<feature type="compositionally biased region" description="Polar residues" evidence="5">
    <location>
        <begin position="9"/>
        <end position="25"/>
    </location>
</feature>
<dbReference type="InterPro" id="IPR036390">
    <property type="entry name" value="WH_DNA-bd_sf"/>
</dbReference>
<dbReference type="Pfam" id="PF03965">
    <property type="entry name" value="Penicillinase_R"/>
    <property type="match status" value="1"/>
</dbReference>
<feature type="region of interest" description="Disordered" evidence="5">
    <location>
        <begin position="1"/>
        <end position="29"/>
    </location>
</feature>
<keyword evidence="3" id="KW-0238">DNA-binding</keyword>
<keyword evidence="7" id="KW-1185">Reference proteome</keyword>
<evidence type="ECO:0000256" key="4">
    <source>
        <dbReference type="ARBA" id="ARBA00023163"/>
    </source>
</evidence>
<protein>
    <submittedName>
        <fullName evidence="6">BlaI/MecI/CopY family transcriptional regulator</fullName>
    </submittedName>
</protein>
<evidence type="ECO:0000256" key="5">
    <source>
        <dbReference type="SAM" id="MobiDB-lite"/>
    </source>
</evidence>
<accession>A0A941DBY3</accession>
<evidence type="ECO:0000256" key="1">
    <source>
        <dbReference type="ARBA" id="ARBA00011046"/>
    </source>
</evidence>
<dbReference type="RefSeq" id="WP_212683226.1">
    <property type="nucleotide sequence ID" value="NZ_JAGSPM010000002.1"/>
</dbReference>
<dbReference type="SUPFAM" id="SSF46785">
    <property type="entry name" value="Winged helix' DNA-binding domain"/>
    <property type="match status" value="1"/>
</dbReference>
<evidence type="ECO:0000256" key="3">
    <source>
        <dbReference type="ARBA" id="ARBA00023125"/>
    </source>
</evidence>
<keyword evidence="2" id="KW-0805">Transcription regulation</keyword>
<dbReference type="Gene3D" id="1.10.10.10">
    <property type="entry name" value="Winged helix-like DNA-binding domain superfamily/Winged helix DNA-binding domain"/>
    <property type="match status" value="1"/>
</dbReference>
<dbReference type="EMBL" id="JAGSPM010000002">
    <property type="protein sequence ID" value="MBR7745869.1"/>
    <property type="molecule type" value="Genomic_DNA"/>
</dbReference>
<dbReference type="GO" id="GO:0045892">
    <property type="term" value="P:negative regulation of DNA-templated transcription"/>
    <property type="evidence" value="ECO:0007669"/>
    <property type="project" value="InterPro"/>
</dbReference>
<dbReference type="GO" id="GO:0003677">
    <property type="term" value="F:DNA binding"/>
    <property type="evidence" value="ECO:0007669"/>
    <property type="project" value="UniProtKB-KW"/>
</dbReference>
<comment type="similarity">
    <text evidence="1">Belongs to the BlaI transcriptional regulatory family.</text>
</comment>
<dbReference type="Proteomes" id="UP000680158">
    <property type="component" value="Unassembled WGS sequence"/>
</dbReference>
<gene>
    <name evidence="6" type="ORF">KDM92_04700</name>
</gene>
<dbReference type="AlphaFoldDB" id="A0A941DBY3"/>
<sequence>MSIAKKANHSATQNKATTPETSAITSPVRKPTAAELALLRVLWQQGPATAKQVFERVQADRPEINQATVLRQLQIMHADNLLTRDESARSHVYAAAQPQEKLQTNLLKDFIQRAFSGSGKELIMAALKEHVSDKDRAEIQAFLHEDKNGDNK</sequence>
<evidence type="ECO:0000313" key="6">
    <source>
        <dbReference type="EMBL" id="MBR7745869.1"/>
    </source>
</evidence>
<organism evidence="6 7">
    <name type="scientific">Undibacterium baiyunense</name>
    <dbReference type="NCBI Taxonomy" id="2828731"/>
    <lineage>
        <taxon>Bacteria</taxon>
        <taxon>Pseudomonadati</taxon>
        <taxon>Pseudomonadota</taxon>
        <taxon>Betaproteobacteria</taxon>
        <taxon>Burkholderiales</taxon>
        <taxon>Oxalobacteraceae</taxon>
        <taxon>Undibacterium</taxon>
    </lineage>
</organism>
<dbReference type="InterPro" id="IPR036388">
    <property type="entry name" value="WH-like_DNA-bd_sf"/>
</dbReference>
<comment type="caution">
    <text evidence="6">The sequence shown here is derived from an EMBL/GenBank/DDBJ whole genome shotgun (WGS) entry which is preliminary data.</text>
</comment>
<reference evidence="6 7" key="1">
    <citation type="submission" date="2021-04" db="EMBL/GenBank/DDBJ databases">
        <title>novel species isolated from subtropical streams in China.</title>
        <authorList>
            <person name="Lu H."/>
        </authorList>
    </citation>
    <scope>NUCLEOTIDE SEQUENCE [LARGE SCALE GENOMIC DNA]</scope>
    <source>
        <strain evidence="6 7">BYS107W</strain>
    </source>
</reference>
<evidence type="ECO:0000256" key="2">
    <source>
        <dbReference type="ARBA" id="ARBA00023015"/>
    </source>
</evidence>
<name>A0A941DBY3_9BURK</name>
<dbReference type="InterPro" id="IPR005650">
    <property type="entry name" value="BlaI_family"/>
</dbReference>
<evidence type="ECO:0000313" key="7">
    <source>
        <dbReference type="Proteomes" id="UP000680158"/>
    </source>
</evidence>
<proteinExistence type="inferred from homology"/>
<keyword evidence="4" id="KW-0804">Transcription</keyword>